<evidence type="ECO:0000313" key="3">
    <source>
        <dbReference type="Proteomes" id="UP000634179"/>
    </source>
</evidence>
<dbReference type="Pfam" id="PF00903">
    <property type="entry name" value="Glyoxalase"/>
    <property type="match status" value="1"/>
</dbReference>
<dbReference type="InterPro" id="IPR029068">
    <property type="entry name" value="Glyas_Bleomycin-R_OHBP_Dase"/>
</dbReference>
<comment type="caution">
    <text evidence="2">The sequence shown here is derived from an EMBL/GenBank/DDBJ whole genome shotgun (WGS) entry which is preliminary data.</text>
</comment>
<evidence type="ECO:0000259" key="1">
    <source>
        <dbReference type="PROSITE" id="PS51819"/>
    </source>
</evidence>
<dbReference type="PROSITE" id="PS51819">
    <property type="entry name" value="VOC"/>
    <property type="match status" value="1"/>
</dbReference>
<gene>
    <name evidence="2" type="ORF">I5V89_07185</name>
</gene>
<dbReference type="InterPro" id="IPR052164">
    <property type="entry name" value="Anthracycline_SecMetBiosynth"/>
</dbReference>
<dbReference type="PANTHER" id="PTHR33993">
    <property type="entry name" value="GLYOXALASE-RELATED"/>
    <property type="match status" value="1"/>
</dbReference>
<dbReference type="InterPro" id="IPR004360">
    <property type="entry name" value="Glyas_Fos-R_dOase_dom"/>
</dbReference>
<dbReference type="InterPro" id="IPR037523">
    <property type="entry name" value="VOC_core"/>
</dbReference>
<organism evidence="2 3">
    <name type="scientific">Stenotrophomonas maltophilia</name>
    <name type="common">Pseudomonas maltophilia</name>
    <name type="synonym">Xanthomonas maltophilia</name>
    <dbReference type="NCBI Taxonomy" id="40324"/>
    <lineage>
        <taxon>Bacteria</taxon>
        <taxon>Pseudomonadati</taxon>
        <taxon>Pseudomonadota</taxon>
        <taxon>Gammaproteobacteria</taxon>
        <taxon>Lysobacterales</taxon>
        <taxon>Lysobacteraceae</taxon>
        <taxon>Stenotrophomonas</taxon>
        <taxon>Stenotrophomonas maltophilia group</taxon>
    </lineage>
</organism>
<dbReference type="AlphaFoldDB" id="A0AA40Y5X0"/>
<accession>A0AA40Y5X0</accession>
<reference evidence="2" key="1">
    <citation type="submission" date="2020-11" db="EMBL/GenBank/DDBJ databases">
        <title>Enhanced detection system for hospital associated transmission using whole genome sequencing surveillance.</title>
        <authorList>
            <person name="Harrison L.H."/>
            <person name="Van Tyne D."/>
            <person name="Marsh J.W."/>
            <person name="Griffith M.P."/>
            <person name="Snyder D.J."/>
            <person name="Cooper V.S."/>
            <person name="Mustapha M."/>
        </authorList>
    </citation>
    <scope>NUCLEOTIDE SEQUENCE</scope>
    <source>
        <strain evidence="2">STEN00053</strain>
    </source>
</reference>
<feature type="domain" description="VOC" evidence="1">
    <location>
        <begin position="12"/>
        <end position="120"/>
    </location>
</feature>
<protein>
    <submittedName>
        <fullName evidence="2">VOC family protein</fullName>
    </submittedName>
</protein>
<dbReference type="SUPFAM" id="SSF54593">
    <property type="entry name" value="Glyoxalase/Bleomycin resistance protein/Dihydroxybiphenyl dioxygenase"/>
    <property type="match status" value="1"/>
</dbReference>
<dbReference type="Proteomes" id="UP000634179">
    <property type="component" value="Unassembled WGS sequence"/>
</dbReference>
<sequence>MSHEATHEAERRIDNIEFNVADIARSKRFYGEVFGWQFTDYGPSYTEFDDGRLKGGFVSDAPLRAHGGPLVILYCADLADARQRVVAAGGEVVQAVFAFPGGRRFHFRDLDGYELAVWSDVD</sequence>
<dbReference type="EMBL" id="JADUOV010000004">
    <property type="protein sequence ID" value="MBH1789661.1"/>
    <property type="molecule type" value="Genomic_DNA"/>
</dbReference>
<dbReference type="PANTHER" id="PTHR33993:SF1">
    <property type="entry name" value="GLYOXALASE FAMILY PROTEIN"/>
    <property type="match status" value="1"/>
</dbReference>
<evidence type="ECO:0000313" key="2">
    <source>
        <dbReference type="EMBL" id="MBH1789661.1"/>
    </source>
</evidence>
<name>A0AA40Y5X0_STEMA</name>
<dbReference type="RefSeq" id="WP_049405220.1">
    <property type="nucleotide sequence ID" value="NZ_JANKBX010000003.1"/>
</dbReference>
<dbReference type="CDD" id="cd07247">
    <property type="entry name" value="SgaA_N_like"/>
    <property type="match status" value="1"/>
</dbReference>
<proteinExistence type="predicted"/>
<dbReference type="Gene3D" id="3.10.180.10">
    <property type="entry name" value="2,3-Dihydroxybiphenyl 1,2-Dioxygenase, domain 1"/>
    <property type="match status" value="1"/>
</dbReference>